<proteinExistence type="predicted"/>
<accession>A0ABV6YF12</accession>
<gene>
    <name evidence="1" type="ORF">ACETIH_23950</name>
</gene>
<organism evidence="1 2">
    <name type="scientific">Microvirga arabica</name>
    <dbReference type="NCBI Taxonomy" id="1128671"/>
    <lineage>
        <taxon>Bacteria</taxon>
        <taxon>Pseudomonadati</taxon>
        <taxon>Pseudomonadota</taxon>
        <taxon>Alphaproteobacteria</taxon>
        <taxon>Hyphomicrobiales</taxon>
        <taxon>Methylobacteriaceae</taxon>
        <taxon>Microvirga</taxon>
    </lineage>
</organism>
<evidence type="ECO:0008006" key="3">
    <source>
        <dbReference type="Google" id="ProtNLM"/>
    </source>
</evidence>
<protein>
    <recommendedName>
        <fullName evidence="3">Calcium-binding protein</fullName>
    </recommendedName>
</protein>
<comment type="caution">
    <text evidence="1">The sequence shown here is derived from an EMBL/GenBank/DDBJ whole genome shotgun (WGS) entry which is preliminary data.</text>
</comment>
<sequence length="99" mass="10410">MDHLQTYGTNDTLEGWGGDDFLTATASDSILIGGLGSDTLILSASSGLSDVTVYGGNEVGLGNPADHDVLSIRQNASFAGIFGIDRLEFMGRMRKQRSG</sequence>
<reference evidence="1 2" key="1">
    <citation type="submission" date="2024-09" db="EMBL/GenBank/DDBJ databases">
        <title>Nodulacao em especies de Leguminosae Basais da Amazonia e Caracterizacao dos Rizobios e Bacterias Associadas aos Nodulos.</title>
        <authorList>
            <person name="Jambeiro I.C.A."/>
            <person name="Lopes I.S."/>
            <person name="Aguiar E.R.G.R."/>
            <person name="Santos A.F.J."/>
            <person name="Dos Santos J.M.F."/>
            <person name="Gross E."/>
        </authorList>
    </citation>
    <scope>NUCLEOTIDE SEQUENCE [LARGE SCALE GENOMIC DNA]</scope>
    <source>
        <strain evidence="1 2">BRUESC1165</strain>
    </source>
</reference>
<dbReference type="RefSeq" id="WP_377031338.1">
    <property type="nucleotide sequence ID" value="NZ_JBHOMY010000119.1"/>
</dbReference>
<keyword evidence="2" id="KW-1185">Reference proteome</keyword>
<evidence type="ECO:0000313" key="2">
    <source>
        <dbReference type="Proteomes" id="UP001593940"/>
    </source>
</evidence>
<dbReference type="SUPFAM" id="SSF51120">
    <property type="entry name" value="beta-Roll"/>
    <property type="match status" value="1"/>
</dbReference>
<dbReference type="Gene3D" id="2.150.10.10">
    <property type="entry name" value="Serralysin-like metalloprotease, C-terminal"/>
    <property type="match status" value="1"/>
</dbReference>
<name>A0ABV6YF12_9HYPH</name>
<evidence type="ECO:0000313" key="1">
    <source>
        <dbReference type="EMBL" id="MFC1459695.1"/>
    </source>
</evidence>
<dbReference type="Proteomes" id="UP001593940">
    <property type="component" value="Unassembled WGS sequence"/>
</dbReference>
<dbReference type="EMBL" id="JBHOMY010000119">
    <property type="protein sequence ID" value="MFC1459695.1"/>
    <property type="molecule type" value="Genomic_DNA"/>
</dbReference>
<dbReference type="InterPro" id="IPR011049">
    <property type="entry name" value="Serralysin-like_metalloprot_C"/>
</dbReference>